<gene>
    <name evidence="1" type="ORF">H8B04_13705</name>
</gene>
<dbReference type="RefSeq" id="WP_190302710.1">
    <property type="nucleotide sequence ID" value="NZ_JACOIJ010000032.1"/>
</dbReference>
<name>A0ABR7YGZ9_9SPHI</name>
<dbReference type="Proteomes" id="UP000651271">
    <property type="component" value="Unassembled WGS sequence"/>
</dbReference>
<evidence type="ECO:0000313" key="1">
    <source>
        <dbReference type="EMBL" id="MBD1430600.1"/>
    </source>
</evidence>
<comment type="caution">
    <text evidence="1">The sequence shown here is derived from an EMBL/GenBank/DDBJ whole genome shotgun (WGS) entry which is preliminary data.</text>
</comment>
<evidence type="ECO:0008006" key="3">
    <source>
        <dbReference type="Google" id="ProtNLM"/>
    </source>
</evidence>
<protein>
    <recommendedName>
        <fullName evidence="3">Lipocalin-like domain-containing protein</fullName>
    </recommendedName>
</protein>
<keyword evidence="2" id="KW-1185">Reference proteome</keyword>
<organism evidence="1 2">
    <name type="scientific">Sphingobacterium litopenaei</name>
    <dbReference type="NCBI Taxonomy" id="2763500"/>
    <lineage>
        <taxon>Bacteria</taxon>
        <taxon>Pseudomonadati</taxon>
        <taxon>Bacteroidota</taxon>
        <taxon>Sphingobacteriia</taxon>
        <taxon>Sphingobacteriales</taxon>
        <taxon>Sphingobacteriaceae</taxon>
        <taxon>Sphingobacterium</taxon>
    </lineage>
</organism>
<proteinExistence type="predicted"/>
<dbReference type="EMBL" id="JACOIJ010000032">
    <property type="protein sequence ID" value="MBD1430600.1"/>
    <property type="molecule type" value="Genomic_DNA"/>
</dbReference>
<evidence type="ECO:0000313" key="2">
    <source>
        <dbReference type="Proteomes" id="UP000651271"/>
    </source>
</evidence>
<reference evidence="1 2" key="1">
    <citation type="submission" date="2020-08" db="EMBL/GenBank/DDBJ databases">
        <title>Sphingobacterium sp. DN04309 isolated from aquaculture water.</title>
        <authorList>
            <person name="Zhang M."/>
        </authorList>
    </citation>
    <scope>NUCLEOTIDE SEQUENCE [LARGE SCALE GENOMIC DNA]</scope>
    <source>
        <strain evidence="1 2">DN04309</strain>
    </source>
</reference>
<accession>A0ABR7YGZ9</accession>
<sequence length="153" mass="17714">MKSAIFLFAITLFITSCTKSNEESDVFNSSNLLKTWDLEYTVYNNNSANQSIQKDDFNTTYTFSKDSLRVKSDKGEDVFGDRNGYYKRTPFYVSAKYWLSSDNKVLDANFNYNALSIIEKRTYNVLELTKNKLVILKLSNNNSSNLELHFKSQ</sequence>
<dbReference type="PROSITE" id="PS51257">
    <property type="entry name" value="PROKAR_LIPOPROTEIN"/>
    <property type="match status" value="1"/>
</dbReference>